<evidence type="ECO:0000256" key="1">
    <source>
        <dbReference type="SAM" id="MobiDB-lite"/>
    </source>
</evidence>
<dbReference type="Proteomes" id="UP001341840">
    <property type="component" value="Unassembled WGS sequence"/>
</dbReference>
<evidence type="ECO:0000313" key="2">
    <source>
        <dbReference type="EMBL" id="MED6147708.1"/>
    </source>
</evidence>
<proteinExistence type="predicted"/>
<reference evidence="2 3" key="1">
    <citation type="journal article" date="2023" name="Plants (Basel)">
        <title>Bridging the Gap: Combining Genomics and Transcriptomics Approaches to Understand Stylosanthes scabra, an Orphan Legume from the Brazilian Caatinga.</title>
        <authorList>
            <person name="Ferreira-Neto J.R.C."/>
            <person name="da Silva M.D."/>
            <person name="Binneck E."/>
            <person name="de Melo N.F."/>
            <person name="da Silva R.H."/>
            <person name="de Melo A.L.T.M."/>
            <person name="Pandolfi V."/>
            <person name="Bustamante F.O."/>
            <person name="Brasileiro-Vidal A.C."/>
            <person name="Benko-Iseppon A.M."/>
        </authorList>
    </citation>
    <scope>NUCLEOTIDE SEQUENCE [LARGE SCALE GENOMIC DNA]</scope>
    <source>
        <tissue evidence="2">Leaves</tissue>
    </source>
</reference>
<protein>
    <submittedName>
        <fullName evidence="2">Uncharacterized protein</fullName>
    </submittedName>
</protein>
<name>A0ABU6TIK4_9FABA</name>
<organism evidence="2 3">
    <name type="scientific">Stylosanthes scabra</name>
    <dbReference type="NCBI Taxonomy" id="79078"/>
    <lineage>
        <taxon>Eukaryota</taxon>
        <taxon>Viridiplantae</taxon>
        <taxon>Streptophyta</taxon>
        <taxon>Embryophyta</taxon>
        <taxon>Tracheophyta</taxon>
        <taxon>Spermatophyta</taxon>
        <taxon>Magnoliopsida</taxon>
        <taxon>eudicotyledons</taxon>
        <taxon>Gunneridae</taxon>
        <taxon>Pentapetalae</taxon>
        <taxon>rosids</taxon>
        <taxon>fabids</taxon>
        <taxon>Fabales</taxon>
        <taxon>Fabaceae</taxon>
        <taxon>Papilionoideae</taxon>
        <taxon>50 kb inversion clade</taxon>
        <taxon>dalbergioids sensu lato</taxon>
        <taxon>Dalbergieae</taxon>
        <taxon>Pterocarpus clade</taxon>
        <taxon>Stylosanthes</taxon>
    </lineage>
</organism>
<dbReference type="EMBL" id="JASCZI010090909">
    <property type="protein sequence ID" value="MED6147708.1"/>
    <property type="molecule type" value="Genomic_DNA"/>
</dbReference>
<comment type="caution">
    <text evidence="2">The sequence shown here is derived from an EMBL/GenBank/DDBJ whole genome shotgun (WGS) entry which is preliminary data.</text>
</comment>
<accession>A0ABU6TIK4</accession>
<feature type="region of interest" description="Disordered" evidence="1">
    <location>
        <begin position="162"/>
        <end position="197"/>
    </location>
</feature>
<feature type="compositionally biased region" description="Basic and acidic residues" evidence="1">
    <location>
        <begin position="173"/>
        <end position="186"/>
    </location>
</feature>
<sequence>MKKDLKILKKDLNLRLGKEDCKYSLADADAPTVISAKLGSGLVQRILVANSNIMIRNAFDALGFKDGDLKTHQPKGKHPEKRLWPSSSTYNVILGRKTINNLSGVIYTKFFVMKYETDTGTFETLHGIERQPKPAENKDLLDFTPAGMLCKDPSVVSHSLAVDPNHRPMAQGKETDFRQKGPRGEETNQGALRSRIH</sequence>
<gene>
    <name evidence="2" type="ORF">PIB30_046321</name>
</gene>
<keyword evidence="3" id="KW-1185">Reference proteome</keyword>
<evidence type="ECO:0000313" key="3">
    <source>
        <dbReference type="Proteomes" id="UP001341840"/>
    </source>
</evidence>